<dbReference type="PANTHER" id="PTHR13393:SF0">
    <property type="entry name" value="RNA N6-ADENOSINE-METHYLTRANSFERASE METTL16"/>
    <property type="match status" value="1"/>
</dbReference>
<feature type="binding site" evidence="6">
    <location>
        <position position="132"/>
    </location>
    <ligand>
        <name>S-adenosyl-L-methionine</name>
        <dbReference type="ChEBI" id="CHEBI:59789"/>
    </ligand>
</feature>
<evidence type="ECO:0000256" key="5">
    <source>
        <dbReference type="PIRNR" id="PIRNR037350"/>
    </source>
</evidence>
<dbReference type="InterPro" id="IPR017182">
    <property type="entry name" value="METTL16/PsiM"/>
</dbReference>
<gene>
    <name evidence="8" type="ORF">J437_LFUL004302</name>
</gene>
<proteinExistence type="inferred from homology"/>
<evidence type="ECO:0000256" key="6">
    <source>
        <dbReference type="PIRSR" id="PIRSR037350-1"/>
    </source>
</evidence>
<evidence type="ECO:0000313" key="8">
    <source>
        <dbReference type="EMBL" id="KAG8224346.1"/>
    </source>
</evidence>
<keyword evidence="4 6" id="KW-0949">S-adenosyl-L-methionine</keyword>
<feature type="binding site" evidence="6">
    <location>
        <position position="181"/>
    </location>
    <ligand>
        <name>S-adenosyl-L-methionine</name>
        <dbReference type="ChEBI" id="CHEBI:59789"/>
    </ligand>
</feature>
<dbReference type="Pfam" id="PF05971">
    <property type="entry name" value="Methyltransf_10"/>
    <property type="match status" value="1"/>
</dbReference>
<dbReference type="EC" id="2.1.1.-" evidence="5"/>
<dbReference type="InterPro" id="IPR010286">
    <property type="entry name" value="METTL16/RlmF"/>
</dbReference>
<dbReference type="AlphaFoldDB" id="A0A8K0NWB6"/>
<evidence type="ECO:0000256" key="1">
    <source>
        <dbReference type="ARBA" id="ARBA00005878"/>
    </source>
</evidence>
<reference evidence="8" key="2">
    <citation type="submission" date="2017-10" db="EMBL/GenBank/DDBJ databases">
        <title>Ladona fulva Genome sequencing and assembly.</title>
        <authorList>
            <person name="Murali S."/>
            <person name="Richards S."/>
            <person name="Bandaranaike D."/>
            <person name="Bellair M."/>
            <person name="Blankenburg K."/>
            <person name="Chao H."/>
            <person name="Dinh H."/>
            <person name="Doddapaneni H."/>
            <person name="Dugan-Rocha S."/>
            <person name="Elkadiri S."/>
            <person name="Gnanaolivu R."/>
            <person name="Hernandez B."/>
            <person name="Skinner E."/>
            <person name="Javaid M."/>
            <person name="Lee S."/>
            <person name="Li M."/>
            <person name="Ming W."/>
            <person name="Munidasa M."/>
            <person name="Muniz J."/>
            <person name="Nguyen L."/>
            <person name="Hughes D."/>
            <person name="Osuji N."/>
            <person name="Pu L.-L."/>
            <person name="Puazo M."/>
            <person name="Qu C."/>
            <person name="Quiroz J."/>
            <person name="Raj R."/>
            <person name="Weissenberger G."/>
            <person name="Xin Y."/>
            <person name="Zou X."/>
            <person name="Han Y."/>
            <person name="Worley K."/>
            <person name="Muzny D."/>
            <person name="Gibbs R."/>
        </authorList>
    </citation>
    <scope>NUCLEOTIDE SEQUENCE</scope>
    <source>
        <strain evidence="8">Sampled in the wild</strain>
    </source>
</reference>
<dbReference type="CDD" id="cd02440">
    <property type="entry name" value="AdoMet_MTases"/>
    <property type="match status" value="1"/>
</dbReference>
<evidence type="ECO:0000256" key="4">
    <source>
        <dbReference type="ARBA" id="ARBA00022691"/>
    </source>
</evidence>
<dbReference type="PIRSF" id="PIRSF037350">
    <property type="entry name" value="Mtase_ZK1128_prd"/>
    <property type="match status" value="1"/>
</dbReference>
<comment type="caution">
    <text evidence="8">The sequence shown here is derived from an EMBL/GenBank/DDBJ whole genome shotgun (WGS) entry which is preliminary data.</text>
</comment>
<feature type="binding site" evidence="6">
    <location>
        <position position="81"/>
    </location>
    <ligand>
        <name>S-adenosyl-L-methionine</name>
        <dbReference type="ChEBI" id="CHEBI:59789"/>
    </ligand>
</feature>
<dbReference type="GO" id="GO:0005634">
    <property type="term" value="C:nucleus"/>
    <property type="evidence" value="ECO:0007669"/>
    <property type="project" value="TreeGrafter"/>
</dbReference>
<organism evidence="8 9">
    <name type="scientific">Ladona fulva</name>
    <name type="common">Scarce chaser dragonfly</name>
    <name type="synonym">Libellula fulva</name>
    <dbReference type="NCBI Taxonomy" id="123851"/>
    <lineage>
        <taxon>Eukaryota</taxon>
        <taxon>Metazoa</taxon>
        <taxon>Ecdysozoa</taxon>
        <taxon>Arthropoda</taxon>
        <taxon>Hexapoda</taxon>
        <taxon>Insecta</taxon>
        <taxon>Pterygota</taxon>
        <taxon>Palaeoptera</taxon>
        <taxon>Odonata</taxon>
        <taxon>Epiprocta</taxon>
        <taxon>Anisoptera</taxon>
        <taxon>Libelluloidea</taxon>
        <taxon>Libellulidae</taxon>
        <taxon>Ladona</taxon>
    </lineage>
</organism>
<dbReference type="SUPFAM" id="SSF53335">
    <property type="entry name" value="S-adenosyl-L-methionine-dependent methyltransferases"/>
    <property type="match status" value="1"/>
</dbReference>
<feature type="compositionally biased region" description="Polar residues" evidence="7">
    <location>
        <begin position="395"/>
        <end position="404"/>
    </location>
</feature>
<dbReference type="GO" id="GO:0070475">
    <property type="term" value="P:rRNA base methylation"/>
    <property type="evidence" value="ECO:0007669"/>
    <property type="project" value="TreeGrafter"/>
</dbReference>
<evidence type="ECO:0000256" key="7">
    <source>
        <dbReference type="SAM" id="MobiDB-lite"/>
    </source>
</evidence>
<dbReference type="GO" id="GO:0008168">
    <property type="term" value="F:methyltransferase activity"/>
    <property type="evidence" value="ECO:0007669"/>
    <property type="project" value="UniProtKB-UniRule"/>
</dbReference>
<feature type="compositionally biased region" description="Polar residues" evidence="7">
    <location>
        <begin position="426"/>
        <end position="439"/>
    </location>
</feature>
<feature type="region of interest" description="Disordered" evidence="7">
    <location>
        <begin position="366"/>
        <end position="439"/>
    </location>
</feature>
<dbReference type="PANTHER" id="PTHR13393">
    <property type="entry name" value="SAM-DEPENDENT METHYLTRANSFERASE"/>
    <property type="match status" value="1"/>
</dbReference>
<keyword evidence="2 5" id="KW-0489">Methyltransferase</keyword>
<evidence type="ECO:0000313" key="9">
    <source>
        <dbReference type="Proteomes" id="UP000792457"/>
    </source>
</evidence>
<dbReference type="Proteomes" id="UP000792457">
    <property type="component" value="Unassembled WGS sequence"/>
</dbReference>
<evidence type="ECO:0000256" key="3">
    <source>
        <dbReference type="ARBA" id="ARBA00022679"/>
    </source>
</evidence>
<comment type="similarity">
    <text evidence="1 5">Belongs to the methyltransferase superfamily. METTL16/RlmF family.</text>
</comment>
<sequence length="497" mass="56497">MSQNKYMHPRNIYKCPPDFKQLAINFPEFRKHTTQELSGKVSIDFKDPAALRALTTTLLLKDFHLKVDIPLNRLIPTLPLRLNYVLWIEDLILASSLGANSEICGIDIGTGASCIYPLLIAKTKGWHMLATEIDESSVECAKRNVETNSLKHLIEVKKVERETILKEIIDEDKTYDFTMCNPPFFANEQEITEYENRTAVRKTPSNSLTGTVGELVFPGGELAFIKKMVQESLTLRDKIKLFTTMVGHKSNVMLLKKEILDAGAHSVGSYELCQGRTTRWVLAWTFYSEVKTTVDILEISRKSLAKPPFKYLIPEKEGHEYTLESFSVSVKKILNILEMEYTEIKKSKSIVAYAVTAWKDTWSKQRQKRRAMQRKKEEPEAICNGNNEESKASDSQEVSKSGDLSSVECRDRDPCLPSKRPRLESDSSTSEGVSISGNTSSEVEKCENVTVRPLLKASLVIRRSCSEIFLELTWLDGSCGRDTLHQVFQYFKNHLME</sequence>
<dbReference type="EMBL" id="KZ308192">
    <property type="protein sequence ID" value="KAG8224346.1"/>
    <property type="molecule type" value="Genomic_DNA"/>
</dbReference>
<dbReference type="InterPro" id="IPR029063">
    <property type="entry name" value="SAM-dependent_MTases_sf"/>
</dbReference>
<reference evidence="8" key="1">
    <citation type="submission" date="2013-04" db="EMBL/GenBank/DDBJ databases">
        <authorList>
            <person name="Qu J."/>
            <person name="Murali S.C."/>
            <person name="Bandaranaike D."/>
            <person name="Bellair M."/>
            <person name="Blankenburg K."/>
            <person name="Chao H."/>
            <person name="Dinh H."/>
            <person name="Doddapaneni H."/>
            <person name="Downs B."/>
            <person name="Dugan-Rocha S."/>
            <person name="Elkadiri S."/>
            <person name="Gnanaolivu R.D."/>
            <person name="Hernandez B."/>
            <person name="Javaid M."/>
            <person name="Jayaseelan J.C."/>
            <person name="Lee S."/>
            <person name="Li M."/>
            <person name="Ming W."/>
            <person name="Munidasa M."/>
            <person name="Muniz J."/>
            <person name="Nguyen L."/>
            <person name="Ongeri F."/>
            <person name="Osuji N."/>
            <person name="Pu L.-L."/>
            <person name="Puazo M."/>
            <person name="Qu C."/>
            <person name="Quiroz J."/>
            <person name="Raj R."/>
            <person name="Weissenberger G."/>
            <person name="Xin Y."/>
            <person name="Zou X."/>
            <person name="Han Y."/>
            <person name="Richards S."/>
            <person name="Worley K."/>
            <person name="Muzny D."/>
            <person name="Gibbs R."/>
        </authorList>
    </citation>
    <scope>NUCLEOTIDE SEQUENCE</scope>
    <source>
        <strain evidence="8">Sampled in the wild</strain>
    </source>
</reference>
<accession>A0A8K0NWB6</accession>
<feature type="binding site" evidence="6">
    <location>
        <position position="109"/>
    </location>
    <ligand>
        <name>S-adenosyl-L-methionine</name>
        <dbReference type="ChEBI" id="CHEBI:59789"/>
    </ligand>
</feature>
<keyword evidence="9" id="KW-1185">Reference proteome</keyword>
<dbReference type="Gene3D" id="3.40.50.150">
    <property type="entry name" value="Vaccinia Virus protein VP39"/>
    <property type="match status" value="1"/>
</dbReference>
<dbReference type="OrthoDB" id="514248at2759"/>
<keyword evidence="3 5" id="KW-0808">Transferase</keyword>
<name>A0A8K0NWB6_LADFU</name>
<evidence type="ECO:0000256" key="2">
    <source>
        <dbReference type="ARBA" id="ARBA00022603"/>
    </source>
</evidence>
<protein>
    <recommendedName>
        <fullName evidence="5">U6 small nuclear RNA (adenine-(43)-N(6))-methyltransferase</fullName>
        <ecNumber evidence="5">2.1.1.-</ecNumber>
    </recommendedName>
</protein>